<comment type="caution">
    <text evidence="2">The sequence shown here is derived from an EMBL/GenBank/DDBJ whole genome shotgun (WGS) entry which is preliminary data.</text>
</comment>
<organism evidence="2 3">
    <name type="scientific">Pedosphaera parvula (strain Ellin514)</name>
    <dbReference type="NCBI Taxonomy" id="320771"/>
    <lineage>
        <taxon>Bacteria</taxon>
        <taxon>Pseudomonadati</taxon>
        <taxon>Verrucomicrobiota</taxon>
        <taxon>Pedosphaerae</taxon>
        <taxon>Pedosphaerales</taxon>
        <taxon>Pedosphaeraceae</taxon>
        <taxon>Pedosphaera</taxon>
    </lineage>
</organism>
<feature type="chain" id="PRO_5002893420" description="Lipoprotein" evidence="1">
    <location>
        <begin position="30"/>
        <end position="203"/>
    </location>
</feature>
<evidence type="ECO:0000256" key="1">
    <source>
        <dbReference type="SAM" id="SignalP"/>
    </source>
</evidence>
<evidence type="ECO:0000313" key="2">
    <source>
        <dbReference type="EMBL" id="EEF57110.1"/>
    </source>
</evidence>
<dbReference type="EMBL" id="ABOX02000085">
    <property type="protein sequence ID" value="EEF57110.1"/>
    <property type="molecule type" value="Genomic_DNA"/>
</dbReference>
<protein>
    <recommendedName>
        <fullName evidence="4">Lipoprotein</fullName>
    </recommendedName>
</protein>
<dbReference type="AlphaFoldDB" id="B9XSQ8"/>
<sequence length="203" mass="22563">MQTYFINPIFRAVVAIALCLTLTENCSFAIENDKPGPLVVQTGKDDGCVYFWLETSLKRVFPHSQPGNAHLRLLAARNGKIAFQACLKSHQLGELTAECRVEGAEGFKPRIRYVGFVPMHHLTPNTALSELDGVDQLPGLVPDPLFPFTKVTSIGPGESRSFWITLNIPADAKPGLHEFKVHLSSNNGKQSWICLYNWKSANW</sequence>
<gene>
    <name evidence="2" type="ORF">Cflav_PD0150</name>
</gene>
<evidence type="ECO:0008006" key="4">
    <source>
        <dbReference type="Google" id="ProtNLM"/>
    </source>
</evidence>
<dbReference type="Proteomes" id="UP000003688">
    <property type="component" value="Unassembled WGS sequence"/>
</dbReference>
<proteinExistence type="predicted"/>
<dbReference type="STRING" id="320771.Cflav_PD0150"/>
<evidence type="ECO:0000313" key="3">
    <source>
        <dbReference type="Proteomes" id="UP000003688"/>
    </source>
</evidence>
<name>B9XSQ8_PEDPL</name>
<dbReference type="RefSeq" id="WP_007418841.1">
    <property type="nucleotide sequence ID" value="NZ_ABOX02000085.1"/>
</dbReference>
<feature type="signal peptide" evidence="1">
    <location>
        <begin position="1"/>
        <end position="29"/>
    </location>
</feature>
<keyword evidence="1" id="KW-0732">Signal</keyword>
<reference evidence="2 3" key="1">
    <citation type="journal article" date="2011" name="J. Bacteriol.">
        <title>Genome sequence of 'Pedosphaera parvula' Ellin514, an aerobic Verrucomicrobial isolate from pasture soil.</title>
        <authorList>
            <person name="Kant R."/>
            <person name="van Passel M.W."/>
            <person name="Sangwan P."/>
            <person name="Palva A."/>
            <person name="Lucas S."/>
            <person name="Copeland A."/>
            <person name="Lapidus A."/>
            <person name="Glavina Del Rio T."/>
            <person name="Dalin E."/>
            <person name="Tice H."/>
            <person name="Bruce D."/>
            <person name="Goodwin L."/>
            <person name="Pitluck S."/>
            <person name="Chertkov O."/>
            <person name="Larimer F.W."/>
            <person name="Land M.L."/>
            <person name="Hauser L."/>
            <person name="Brettin T.S."/>
            <person name="Detter J.C."/>
            <person name="Han S."/>
            <person name="de Vos W.M."/>
            <person name="Janssen P.H."/>
            <person name="Smidt H."/>
        </authorList>
    </citation>
    <scope>NUCLEOTIDE SEQUENCE [LARGE SCALE GENOMIC DNA]</scope>
    <source>
        <strain evidence="2 3">Ellin514</strain>
    </source>
</reference>
<keyword evidence="3" id="KW-1185">Reference proteome</keyword>
<accession>B9XSQ8</accession>